<dbReference type="PROSITE" id="PS51375">
    <property type="entry name" value="PPR"/>
    <property type="match status" value="7"/>
</dbReference>
<proteinExistence type="inferred from homology"/>
<dbReference type="Pfam" id="PF13041">
    <property type="entry name" value="PPR_2"/>
    <property type="match status" value="1"/>
</dbReference>
<evidence type="ECO:0000313" key="4">
    <source>
        <dbReference type="Proteomes" id="UP000504607"/>
    </source>
</evidence>
<feature type="repeat" description="PPR" evidence="3">
    <location>
        <begin position="442"/>
        <end position="477"/>
    </location>
</feature>
<evidence type="ECO:0000256" key="1">
    <source>
        <dbReference type="ARBA" id="ARBA00007626"/>
    </source>
</evidence>
<organism evidence="4 5">
    <name type="scientific">Elaeis guineensis var. tenera</name>
    <name type="common">Oil palm</name>
    <dbReference type="NCBI Taxonomy" id="51953"/>
    <lineage>
        <taxon>Eukaryota</taxon>
        <taxon>Viridiplantae</taxon>
        <taxon>Streptophyta</taxon>
        <taxon>Embryophyta</taxon>
        <taxon>Tracheophyta</taxon>
        <taxon>Spermatophyta</taxon>
        <taxon>Magnoliopsida</taxon>
        <taxon>Liliopsida</taxon>
        <taxon>Arecaceae</taxon>
        <taxon>Arecoideae</taxon>
        <taxon>Cocoseae</taxon>
        <taxon>Elaeidinae</taxon>
        <taxon>Elaeis</taxon>
    </lineage>
</organism>
<dbReference type="Pfam" id="PF01535">
    <property type="entry name" value="PPR"/>
    <property type="match status" value="2"/>
</dbReference>
<dbReference type="GeneID" id="105045213"/>
<dbReference type="Pfam" id="PF12854">
    <property type="entry name" value="PPR_1"/>
    <property type="match status" value="1"/>
</dbReference>
<comment type="similarity">
    <text evidence="1">Belongs to the PPR family. P subfamily.</text>
</comment>
<name>A0A6I9RDR8_ELAGV</name>
<dbReference type="OrthoDB" id="185373at2759"/>
<accession>A0A6I9RDR8</accession>
<feature type="repeat" description="PPR" evidence="3">
    <location>
        <begin position="372"/>
        <end position="406"/>
    </location>
</feature>
<feature type="repeat" description="PPR" evidence="3">
    <location>
        <begin position="231"/>
        <end position="265"/>
    </location>
</feature>
<feature type="repeat" description="PPR" evidence="3">
    <location>
        <begin position="337"/>
        <end position="371"/>
    </location>
</feature>
<dbReference type="Gene3D" id="1.25.40.10">
    <property type="entry name" value="Tetratricopeptide repeat domain"/>
    <property type="match status" value="3"/>
</dbReference>
<dbReference type="AlphaFoldDB" id="A0A6I9RDR8"/>
<evidence type="ECO:0000313" key="5">
    <source>
        <dbReference type="RefSeq" id="XP_010921699.1"/>
    </source>
</evidence>
<evidence type="ECO:0000256" key="3">
    <source>
        <dbReference type="PROSITE-ProRule" id="PRU00708"/>
    </source>
</evidence>
<dbReference type="Pfam" id="PF13812">
    <property type="entry name" value="PPR_3"/>
    <property type="match status" value="1"/>
</dbReference>
<protein>
    <submittedName>
        <fullName evidence="5">Pentatricopeptide repeat-containing protein At1g52640, mitochondrial</fullName>
    </submittedName>
</protein>
<reference evidence="5" key="1">
    <citation type="submission" date="2025-08" db="UniProtKB">
        <authorList>
            <consortium name="RefSeq"/>
        </authorList>
    </citation>
    <scope>IDENTIFICATION</scope>
</reference>
<sequence length="531" mass="59584">MLHCASLSVGLMAVRMLVSRTRTRLVVSSTPCHLLSSQPDPPPSPTTSSSALAASDVVNDLCRVLSDFRAPHHDLDAALHPFAALLTPALAEHVLKRCSRLPGAAHRFFLWSAALPGFCHSPASHLVVIESLAAARQFPLVWSFLSELRDSGLRRSDADEIRPKAFWLLFRSYSGACLPADAVRAFKRMPDFRLQPDLEDLHQLLFSLCRNGLVEQAQSFFDQSKHQFPINQKTYSIIMGGWAAAGSSKKALDLFDEMLQRGCVVDAVAYNTLIMAFCRGGEIDEAHRRLQEMQRDHGLKPDAATYSAFIRASCEAKDVHSAMRVLDTMKRRDLSPNVFTYNAIIKLLCEEEKIVEAYELLDEMLYRGAKPDAWSYNAILAVHCKLHEVNKALRLLARMDKDSCSPDRHTYNMLLKMLIGVGRIDRAMAVWDGMEKRGFYPSASTYAVMIHGLCKKKGKVEEACQYFEVMVDEGIPPYLSTCELLRDKLLQLGLRERVGVLVEKMQRSTSCTIQELSSTMVGRKRIECDVK</sequence>
<evidence type="ECO:0000256" key="2">
    <source>
        <dbReference type="ARBA" id="ARBA00022737"/>
    </source>
</evidence>
<feature type="repeat" description="PPR" evidence="3">
    <location>
        <begin position="302"/>
        <end position="336"/>
    </location>
</feature>
<keyword evidence="4" id="KW-1185">Reference proteome</keyword>
<keyword evidence="2" id="KW-0677">Repeat</keyword>
<feature type="repeat" description="PPR" evidence="3">
    <location>
        <begin position="266"/>
        <end position="301"/>
    </location>
</feature>
<gene>
    <name evidence="5" type="primary">LOC105045213</name>
</gene>
<dbReference type="PANTHER" id="PTHR47447:SF28">
    <property type="entry name" value="PENTACOTRIPEPTIDE-REPEAT REGION OF PRORP DOMAIN-CONTAINING PROTEIN"/>
    <property type="match status" value="1"/>
</dbReference>
<dbReference type="NCBIfam" id="TIGR00756">
    <property type="entry name" value="PPR"/>
    <property type="match status" value="7"/>
</dbReference>
<dbReference type="Proteomes" id="UP000504607">
    <property type="component" value="Chromosome 5"/>
</dbReference>
<dbReference type="InterPro" id="IPR011990">
    <property type="entry name" value="TPR-like_helical_dom_sf"/>
</dbReference>
<dbReference type="KEGG" id="egu:105045213"/>
<feature type="repeat" description="PPR" evidence="3">
    <location>
        <begin position="407"/>
        <end position="441"/>
    </location>
</feature>
<dbReference type="PANTHER" id="PTHR47447">
    <property type="entry name" value="OS03G0856100 PROTEIN"/>
    <property type="match status" value="1"/>
</dbReference>
<dbReference type="InParanoid" id="A0A6I9RDR8"/>
<dbReference type="RefSeq" id="XP_010921699.1">
    <property type="nucleotide sequence ID" value="XM_010923397.2"/>
</dbReference>
<dbReference type="InterPro" id="IPR002885">
    <property type="entry name" value="PPR_rpt"/>
</dbReference>